<evidence type="ECO:0000256" key="1">
    <source>
        <dbReference type="SAM" id="Phobius"/>
    </source>
</evidence>
<gene>
    <name evidence="2" type="ORF">E2C01_054780</name>
</gene>
<dbReference type="Proteomes" id="UP000324222">
    <property type="component" value="Unassembled WGS sequence"/>
</dbReference>
<comment type="caution">
    <text evidence="2">The sequence shown here is derived from an EMBL/GenBank/DDBJ whole genome shotgun (WGS) entry which is preliminary data.</text>
</comment>
<dbReference type="EMBL" id="VSRR010017826">
    <property type="protein sequence ID" value="MPC60724.1"/>
    <property type="molecule type" value="Genomic_DNA"/>
</dbReference>
<keyword evidence="3" id="KW-1185">Reference proteome</keyword>
<protein>
    <submittedName>
        <fullName evidence="2">Uncharacterized protein</fullName>
    </submittedName>
</protein>
<evidence type="ECO:0000313" key="2">
    <source>
        <dbReference type="EMBL" id="MPC60724.1"/>
    </source>
</evidence>
<keyword evidence="1" id="KW-0812">Transmembrane</keyword>
<feature type="transmembrane region" description="Helical" evidence="1">
    <location>
        <begin position="107"/>
        <end position="125"/>
    </location>
</feature>
<sequence>MYPTPEISNPCVASRASPRPRRCVVSTSLRIPCLILLDGVTRRRPYPEFLRHRKEPACFPHLFLNHQPCMSTLTNATPSVCGGVFVRCIHDDTAKLCIKVKPEENCPIVLLLVTVVVVVVVVVVVQGREEYGDRDAAPPGWREGLAGCLVPSWYELAARWDRGGRRWWWR</sequence>
<organism evidence="2 3">
    <name type="scientific">Portunus trituberculatus</name>
    <name type="common">Swimming crab</name>
    <name type="synonym">Neptunus trituberculatus</name>
    <dbReference type="NCBI Taxonomy" id="210409"/>
    <lineage>
        <taxon>Eukaryota</taxon>
        <taxon>Metazoa</taxon>
        <taxon>Ecdysozoa</taxon>
        <taxon>Arthropoda</taxon>
        <taxon>Crustacea</taxon>
        <taxon>Multicrustacea</taxon>
        <taxon>Malacostraca</taxon>
        <taxon>Eumalacostraca</taxon>
        <taxon>Eucarida</taxon>
        <taxon>Decapoda</taxon>
        <taxon>Pleocyemata</taxon>
        <taxon>Brachyura</taxon>
        <taxon>Eubrachyura</taxon>
        <taxon>Portunoidea</taxon>
        <taxon>Portunidae</taxon>
        <taxon>Portuninae</taxon>
        <taxon>Portunus</taxon>
    </lineage>
</organism>
<proteinExistence type="predicted"/>
<accession>A0A5B7GVX7</accession>
<name>A0A5B7GVX7_PORTR</name>
<dbReference type="AlphaFoldDB" id="A0A5B7GVX7"/>
<keyword evidence="1" id="KW-1133">Transmembrane helix</keyword>
<keyword evidence="1" id="KW-0472">Membrane</keyword>
<evidence type="ECO:0000313" key="3">
    <source>
        <dbReference type="Proteomes" id="UP000324222"/>
    </source>
</evidence>
<reference evidence="2 3" key="1">
    <citation type="submission" date="2019-05" db="EMBL/GenBank/DDBJ databases">
        <title>Another draft genome of Portunus trituberculatus and its Hox gene families provides insights of decapod evolution.</title>
        <authorList>
            <person name="Jeong J.-H."/>
            <person name="Song I."/>
            <person name="Kim S."/>
            <person name="Choi T."/>
            <person name="Kim D."/>
            <person name="Ryu S."/>
            <person name="Kim W."/>
        </authorList>
    </citation>
    <scope>NUCLEOTIDE SEQUENCE [LARGE SCALE GENOMIC DNA]</scope>
    <source>
        <tissue evidence="2">Muscle</tissue>
    </source>
</reference>